<proteinExistence type="inferred from homology"/>
<comment type="caution">
    <text evidence="5">The sequence shown here is derived from an EMBL/GenBank/DDBJ whole genome shotgun (WGS) entry which is preliminary data.</text>
</comment>
<reference evidence="5" key="1">
    <citation type="journal article" date="2023" name="Plant Biotechnol. J.">
        <title>Chromosome-level wild Hevea brasiliensis genome provides new tools for genomic-assisted breeding and valuable loci to elevate rubber yield.</title>
        <authorList>
            <person name="Cheng H."/>
            <person name="Song X."/>
            <person name="Hu Y."/>
            <person name="Wu T."/>
            <person name="Yang Q."/>
            <person name="An Z."/>
            <person name="Feng S."/>
            <person name="Deng Z."/>
            <person name="Wu W."/>
            <person name="Zeng X."/>
            <person name="Tu M."/>
            <person name="Wang X."/>
            <person name="Huang H."/>
        </authorList>
    </citation>
    <scope>NUCLEOTIDE SEQUENCE</scope>
    <source>
        <strain evidence="5">MT/VB/25A 57/8</strain>
    </source>
</reference>
<dbReference type="CDD" id="cd24043">
    <property type="entry name" value="ASKHA_NBD_AtAPY7-like"/>
    <property type="match status" value="1"/>
</dbReference>
<feature type="compositionally biased region" description="Low complexity" evidence="3">
    <location>
        <begin position="732"/>
        <end position="741"/>
    </location>
</feature>
<keyword evidence="6" id="KW-1185">Reference proteome</keyword>
<keyword evidence="2" id="KW-0378">Hydrolase</keyword>
<dbReference type="InterPro" id="IPR000407">
    <property type="entry name" value="GDA1_CD39_NTPase"/>
</dbReference>
<dbReference type="EMBL" id="JARPOI010000017">
    <property type="protein sequence ID" value="KAJ9141497.1"/>
    <property type="molecule type" value="Genomic_DNA"/>
</dbReference>
<keyword evidence="4" id="KW-1133">Transmembrane helix</keyword>
<dbReference type="Gene3D" id="3.30.420.40">
    <property type="match status" value="1"/>
</dbReference>
<feature type="transmembrane region" description="Helical" evidence="4">
    <location>
        <begin position="114"/>
        <end position="139"/>
    </location>
</feature>
<comment type="similarity">
    <text evidence="1">Belongs to the GDA1/CD39 NTPase family.</text>
</comment>
<name>A0ABQ9KP58_HEVBR</name>
<evidence type="ECO:0000256" key="4">
    <source>
        <dbReference type="SAM" id="Phobius"/>
    </source>
</evidence>
<evidence type="ECO:0000313" key="6">
    <source>
        <dbReference type="Proteomes" id="UP001174677"/>
    </source>
</evidence>
<dbReference type="Pfam" id="PF01150">
    <property type="entry name" value="GDA1_CD39"/>
    <property type="match status" value="1"/>
</dbReference>
<dbReference type="EMBL" id="JARPOI010000017">
    <property type="protein sequence ID" value="KAJ9141498.1"/>
    <property type="molecule type" value="Genomic_DNA"/>
</dbReference>
<organism evidence="5 6">
    <name type="scientific">Hevea brasiliensis</name>
    <name type="common">Para rubber tree</name>
    <name type="synonym">Siphonia brasiliensis</name>
    <dbReference type="NCBI Taxonomy" id="3981"/>
    <lineage>
        <taxon>Eukaryota</taxon>
        <taxon>Viridiplantae</taxon>
        <taxon>Streptophyta</taxon>
        <taxon>Embryophyta</taxon>
        <taxon>Tracheophyta</taxon>
        <taxon>Spermatophyta</taxon>
        <taxon>Magnoliopsida</taxon>
        <taxon>eudicotyledons</taxon>
        <taxon>Gunneridae</taxon>
        <taxon>Pentapetalae</taxon>
        <taxon>rosids</taxon>
        <taxon>fabids</taxon>
        <taxon>Malpighiales</taxon>
        <taxon>Euphorbiaceae</taxon>
        <taxon>Crotonoideae</taxon>
        <taxon>Micrandreae</taxon>
        <taxon>Hevea</taxon>
    </lineage>
</organism>
<feature type="region of interest" description="Disordered" evidence="3">
    <location>
        <begin position="730"/>
        <end position="760"/>
    </location>
</feature>
<keyword evidence="4" id="KW-0812">Transmembrane</keyword>
<dbReference type="Gene3D" id="3.30.420.150">
    <property type="entry name" value="Exopolyphosphatase. Domain 2"/>
    <property type="match status" value="1"/>
</dbReference>
<accession>A0ABQ9KP58</accession>
<evidence type="ECO:0000256" key="3">
    <source>
        <dbReference type="SAM" id="MobiDB-lite"/>
    </source>
</evidence>
<dbReference type="PANTHER" id="PTHR11782">
    <property type="entry name" value="ADENOSINE/GUANOSINE DIPHOSPHATASE"/>
    <property type="match status" value="1"/>
</dbReference>
<evidence type="ECO:0008006" key="7">
    <source>
        <dbReference type="Google" id="ProtNLM"/>
    </source>
</evidence>
<feature type="transmembrane region" description="Helical" evidence="4">
    <location>
        <begin position="598"/>
        <end position="620"/>
    </location>
</feature>
<sequence length="760" mass="84146">MVFGRIADKFSAVTSHFSASKTSAVPYTSVGLSPPPAETNDHGFDFANSVHKNNLRLSSSLQDFSSYRRLDLEEGACNIGIDKKPYLLQRENAGSSFSKEKPLSGRTPFLWRKWVRLVVILFCLLLLGFLTYLIIAYIFSYWSQGYSKFYVVLDCGSTGTRVYVYQASIDHNKDRSLPIALKSLTEGLSRKSSGRAYDRMETEPGLHLLVRNTSGLKAAIKPLVRWAEKQIPEHAHKTTSLFLYATAGVRRLPSADSKWLLNKAWSILKESPFSCQRAWIKVISGMDEAYYGWIALNYQTGVLGNSPKKATFGALDMGGSSLQVTFESKEHGHNETDLNLRIGAANHHLTAYSLAGYGLNDAFDKSVVHILRALPSADLVSANIEIKHPCLQSGYKEQYICSQCASNQQNSLSPVVVGRNSAKGVKSGVPVQLIGAPNWEECSALAKVSINLSEWSNQSPAIDCDLQPCALSDIFPRPYGQFYGMSGFFVVYRFFNLTSEATLDDVLEKGQEFCEKTWEVARNSVSPQPFIEQYCFRAPYIVLLLREGLHITDDQIIIGSGSITWTLGVALFEAGKAFSPRLRLPSYQILQMRIHPTVLIVTLIISLILLVCAISCLANWMPRIFRRPFLLLFRHNNASATSVLSMPSPFRFQRWSPISSGDGRAKMPLSPTIAGSQQTSFGLGHGLGSSGIQLMESSLYPSTSGVSHSYSSSSLGQMIDSNSMGSFWSPHRSQMSLQSRRSQSREDLSSSLAEAHMVKV</sequence>
<gene>
    <name evidence="5" type="ORF">P3X46_032031</name>
</gene>
<dbReference type="Proteomes" id="UP001174677">
    <property type="component" value="Chromosome 17"/>
</dbReference>
<evidence type="ECO:0000256" key="2">
    <source>
        <dbReference type="ARBA" id="ARBA00022801"/>
    </source>
</evidence>
<keyword evidence="4" id="KW-0472">Membrane</keyword>
<dbReference type="PANTHER" id="PTHR11782:SF125">
    <property type="entry name" value="APYRASE 7-RELATED"/>
    <property type="match status" value="1"/>
</dbReference>
<evidence type="ECO:0000256" key="1">
    <source>
        <dbReference type="ARBA" id="ARBA00009283"/>
    </source>
</evidence>
<protein>
    <recommendedName>
        <fullName evidence="7">Apyrase</fullName>
    </recommendedName>
</protein>
<evidence type="ECO:0000313" key="5">
    <source>
        <dbReference type="EMBL" id="KAJ9141497.1"/>
    </source>
</evidence>